<dbReference type="RefSeq" id="WP_012859262.1">
    <property type="nucleotide sequence ID" value="NC_013515.1"/>
</dbReference>
<reference evidence="2 3" key="1">
    <citation type="journal article" date="2009" name="Stand. Genomic Sci.">
        <title>Complete genome sequence of Streptobacillus moniliformis type strain (9901T).</title>
        <authorList>
            <person name="Nolan M."/>
            <person name="Gronow S."/>
            <person name="Lapidus A."/>
            <person name="Ivanova N."/>
            <person name="Copeland A."/>
            <person name="Lucas S."/>
            <person name="Del Rio T.G."/>
            <person name="Chen F."/>
            <person name="Tice H."/>
            <person name="Pitluck S."/>
            <person name="Cheng J.F."/>
            <person name="Sims D."/>
            <person name="Meincke L."/>
            <person name="Bruce D."/>
            <person name="Goodwin L."/>
            <person name="Brettin T."/>
            <person name="Han C."/>
            <person name="Detter J.C."/>
            <person name="Ovchinikova G."/>
            <person name="Pati A."/>
            <person name="Mavromatis K."/>
            <person name="Mikhailova N."/>
            <person name="Chen A."/>
            <person name="Palaniappan K."/>
            <person name="Land M."/>
            <person name="Hauser L."/>
            <person name="Chang Y.J."/>
            <person name="Jeffries C.D."/>
            <person name="Rohde M."/>
            <person name="Sproer C."/>
            <person name="Goker M."/>
            <person name="Bristow J."/>
            <person name="Eisen J.A."/>
            <person name="Markowitz V."/>
            <person name="Hugenholtz P."/>
            <person name="Kyrpides N.C."/>
            <person name="Klenk H.P."/>
            <person name="Chain P."/>
        </authorList>
    </citation>
    <scope>NUCLEOTIDE SEQUENCE [LARGE SCALE GENOMIC DNA]</scope>
    <source>
        <strain evidence="3">ATCC 14647 / DSM 12112 / NCTC 10651 / 9901</strain>
    </source>
</reference>
<dbReference type="AlphaFoldDB" id="D1AVF6"/>
<dbReference type="EMBL" id="CP001779">
    <property type="protein sequence ID" value="ACZ01716.1"/>
    <property type="molecule type" value="Genomic_DNA"/>
</dbReference>
<dbReference type="Proteomes" id="UP000002072">
    <property type="component" value="Chromosome"/>
</dbReference>
<protein>
    <recommendedName>
        <fullName evidence="4">Lipoprotein</fullName>
    </recommendedName>
</protein>
<dbReference type="OrthoDB" id="95502at2"/>
<organism evidence="2 3">
    <name type="scientific">Streptobacillus moniliformis (strain ATCC 14647 / DSM 12112 / NCTC 10651 / 9901)</name>
    <dbReference type="NCBI Taxonomy" id="519441"/>
    <lineage>
        <taxon>Bacteria</taxon>
        <taxon>Fusobacteriati</taxon>
        <taxon>Fusobacteriota</taxon>
        <taxon>Fusobacteriia</taxon>
        <taxon>Fusobacteriales</taxon>
        <taxon>Leptotrichiaceae</taxon>
        <taxon>Streptobacillus</taxon>
    </lineage>
</organism>
<dbReference type="eggNOG" id="ENOG502ZNMC">
    <property type="taxonomic scope" value="Bacteria"/>
</dbReference>
<dbReference type="HOGENOM" id="CLU_1348314_0_0_0"/>
<dbReference type="KEGG" id="smf:Smon_1263"/>
<feature type="coiled-coil region" evidence="1">
    <location>
        <begin position="41"/>
        <end position="80"/>
    </location>
</feature>
<keyword evidence="3" id="KW-1185">Reference proteome</keyword>
<evidence type="ECO:0000313" key="3">
    <source>
        <dbReference type="Proteomes" id="UP000002072"/>
    </source>
</evidence>
<keyword evidence="1" id="KW-0175">Coiled coil</keyword>
<name>D1AVF6_STRM9</name>
<dbReference type="STRING" id="519441.Smon_1263"/>
<sequence length="203" mass="23499">MIKYLSYIFLSFAVISCTTLDEYLKEKNLITQNDHIKYVELKEKKEEVKEEENKKIQIKIKEIETKVEEKKQEVKEVPKNSTVTPAKSEKEIKSSIIKSSSDVNTKNEVEVKKPAPAEPVESTIKFDDTDIQIVKFIAEQVVENEEQIKKKTIESIQKLESKGYKYSAREFLAKAYDNIKKTNVNSYILAAARVMNSIEREVK</sequence>
<gene>
    <name evidence="2" type="ordered locus">Smon_1263</name>
</gene>
<evidence type="ECO:0000313" key="2">
    <source>
        <dbReference type="EMBL" id="ACZ01716.1"/>
    </source>
</evidence>
<accession>D1AVF6</accession>
<dbReference type="GeneID" id="29673875"/>
<proteinExistence type="predicted"/>
<dbReference type="PROSITE" id="PS51257">
    <property type="entry name" value="PROKAR_LIPOPROTEIN"/>
    <property type="match status" value="1"/>
</dbReference>
<evidence type="ECO:0000256" key="1">
    <source>
        <dbReference type="SAM" id="Coils"/>
    </source>
</evidence>
<evidence type="ECO:0008006" key="4">
    <source>
        <dbReference type="Google" id="ProtNLM"/>
    </source>
</evidence>